<comment type="similarity">
    <text evidence="1 4">Belongs to the GST superfamily. Kappa family.</text>
</comment>
<dbReference type="InterPro" id="IPR036249">
    <property type="entry name" value="Thioredoxin-like_sf"/>
</dbReference>
<accession>A0AA40ELR3</accession>
<dbReference type="EC" id="2.5.1.18" evidence="4"/>
<dbReference type="SUPFAM" id="SSF52833">
    <property type="entry name" value="Thioredoxin-like"/>
    <property type="match status" value="1"/>
</dbReference>
<proteinExistence type="inferred from homology"/>
<evidence type="ECO:0000313" key="8">
    <source>
        <dbReference type="Proteomes" id="UP001172159"/>
    </source>
</evidence>
<evidence type="ECO:0000256" key="2">
    <source>
        <dbReference type="ARBA" id="ARBA00022679"/>
    </source>
</evidence>
<gene>
    <name evidence="7" type="ORF">B0T21DRAFT_282883</name>
</gene>
<dbReference type="AlphaFoldDB" id="A0AA40ELR3"/>
<dbReference type="GO" id="GO:0005777">
    <property type="term" value="C:peroxisome"/>
    <property type="evidence" value="ECO:0007669"/>
    <property type="project" value="TreeGrafter"/>
</dbReference>
<dbReference type="GO" id="GO:0004602">
    <property type="term" value="F:glutathione peroxidase activity"/>
    <property type="evidence" value="ECO:0007669"/>
    <property type="project" value="TreeGrafter"/>
</dbReference>
<dbReference type="Proteomes" id="UP001172159">
    <property type="component" value="Unassembled WGS sequence"/>
</dbReference>
<dbReference type="GO" id="GO:0004364">
    <property type="term" value="F:glutathione transferase activity"/>
    <property type="evidence" value="ECO:0007669"/>
    <property type="project" value="UniProtKB-UniRule"/>
</dbReference>
<reference evidence="7" key="1">
    <citation type="submission" date="2023-06" db="EMBL/GenBank/DDBJ databases">
        <title>Genome-scale phylogeny and comparative genomics of the fungal order Sordariales.</title>
        <authorList>
            <consortium name="Lawrence Berkeley National Laboratory"/>
            <person name="Hensen N."/>
            <person name="Bonometti L."/>
            <person name="Westerberg I."/>
            <person name="Brannstrom I.O."/>
            <person name="Guillou S."/>
            <person name="Cros-Aarteil S."/>
            <person name="Calhoun S."/>
            <person name="Haridas S."/>
            <person name="Kuo A."/>
            <person name="Mondo S."/>
            <person name="Pangilinan J."/>
            <person name="Riley R."/>
            <person name="Labutti K."/>
            <person name="Andreopoulos B."/>
            <person name="Lipzen A."/>
            <person name="Chen C."/>
            <person name="Yanf M."/>
            <person name="Daum C."/>
            <person name="Ng V."/>
            <person name="Clum A."/>
            <person name="Steindorff A."/>
            <person name="Ohm R."/>
            <person name="Martin F."/>
            <person name="Silar P."/>
            <person name="Natvig D."/>
            <person name="Lalanne C."/>
            <person name="Gautier V."/>
            <person name="Ament-Velasquez S.L."/>
            <person name="Kruys A."/>
            <person name="Hutchinson M.I."/>
            <person name="Powell A.J."/>
            <person name="Barry K."/>
            <person name="Miller A.N."/>
            <person name="Grigoriev I.V."/>
            <person name="Debuchy R."/>
            <person name="Gladieux P."/>
            <person name="Thoren M.H."/>
            <person name="Johannesson H."/>
        </authorList>
    </citation>
    <scope>NUCLEOTIDE SEQUENCE</scope>
    <source>
        <strain evidence="7">CBS 540.89</strain>
    </source>
</reference>
<evidence type="ECO:0000256" key="3">
    <source>
        <dbReference type="ARBA" id="ARBA00047960"/>
    </source>
</evidence>
<dbReference type="GO" id="GO:0006749">
    <property type="term" value="P:glutathione metabolic process"/>
    <property type="evidence" value="ECO:0007669"/>
    <property type="project" value="TreeGrafter"/>
</dbReference>
<sequence length="226" mass="24975">MAAKPKITLFVDTVSPFAYVAYHILRNDPLFRNVEVEYVPIFLGGLMHKCGNTAPIKIKNKDKWINTERLHWSSHFSIPMISPGLPPDFPAPSLPIMRCLASLSSPSQLTSALDVLFKKHWADGIATHQPEILKQTLVKLFGDSEAEKILEKSKAEGKETLIKNTDRAFDEGAFGLPWFTATNAKGEKEGFWGVDHLGQLVQFLGLEGELGTARRGGIRGGGRCCD</sequence>
<name>A0AA40ELR3_9PEZI</name>
<dbReference type="Gene3D" id="3.40.30.10">
    <property type="entry name" value="Glutaredoxin"/>
    <property type="match status" value="1"/>
</dbReference>
<dbReference type="InterPro" id="IPR001853">
    <property type="entry name" value="DSBA-like_thioredoxin_dom"/>
</dbReference>
<dbReference type="GO" id="GO:0005739">
    <property type="term" value="C:mitochondrion"/>
    <property type="evidence" value="ECO:0007669"/>
    <property type="project" value="TreeGrafter"/>
</dbReference>
<dbReference type="FunFam" id="3.40.30.10:FF:000096">
    <property type="entry name" value="Glutathione S-transferase kappa"/>
    <property type="match status" value="1"/>
</dbReference>
<dbReference type="Pfam" id="PF01323">
    <property type="entry name" value="DSBA"/>
    <property type="match status" value="1"/>
</dbReference>
<dbReference type="PANTHER" id="PTHR42943:SF2">
    <property type="entry name" value="GLUTATHIONE S-TRANSFERASE KAPPA 1"/>
    <property type="match status" value="1"/>
</dbReference>
<dbReference type="PIRSF" id="PIRSF006386">
    <property type="entry name" value="HCCAis_GSTk"/>
    <property type="match status" value="1"/>
</dbReference>
<evidence type="ECO:0000313" key="7">
    <source>
        <dbReference type="EMBL" id="KAK0741655.1"/>
    </source>
</evidence>
<evidence type="ECO:0000256" key="5">
    <source>
        <dbReference type="PIRSR" id="PIRSR006386-1"/>
    </source>
</evidence>
<comment type="caution">
    <text evidence="7">The sequence shown here is derived from an EMBL/GenBank/DDBJ whole genome shotgun (WGS) entry which is preliminary data.</text>
</comment>
<dbReference type="EMBL" id="JAUKTV010000003">
    <property type="protein sequence ID" value="KAK0741655.1"/>
    <property type="molecule type" value="Genomic_DNA"/>
</dbReference>
<organism evidence="7 8">
    <name type="scientific">Apiosordaria backusii</name>
    <dbReference type="NCBI Taxonomy" id="314023"/>
    <lineage>
        <taxon>Eukaryota</taxon>
        <taxon>Fungi</taxon>
        <taxon>Dikarya</taxon>
        <taxon>Ascomycota</taxon>
        <taxon>Pezizomycotina</taxon>
        <taxon>Sordariomycetes</taxon>
        <taxon>Sordariomycetidae</taxon>
        <taxon>Sordariales</taxon>
        <taxon>Lasiosphaeriaceae</taxon>
        <taxon>Apiosordaria</taxon>
    </lineage>
</organism>
<keyword evidence="8" id="KW-1185">Reference proteome</keyword>
<evidence type="ECO:0000259" key="6">
    <source>
        <dbReference type="Pfam" id="PF01323"/>
    </source>
</evidence>
<evidence type="ECO:0000256" key="4">
    <source>
        <dbReference type="PIRNR" id="PIRNR006386"/>
    </source>
</evidence>
<protein>
    <recommendedName>
        <fullName evidence="4">Glutathione S-transferase kappa</fullName>
        <ecNumber evidence="4">2.5.1.18</ecNumber>
    </recommendedName>
</protein>
<dbReference type="InterPro" id="IPR014440">
    <property type="entry name" value="HCCAis_GSTk"/>
</dbReference>
<keyword evidence="2 4" id="KW-0808">Transferase</keyword>
<feature type="domain" description="DSBA-like thioredoxin" evidence="6">
    <location>
        <begin position="7"/>
        <end position="204"/>
    </location>
</feature>
<comment type="catalytic activity">
    <reaction evidence="3 4">
        <text>RX + glutathione = an S-substituted glutathione + a halide anion + H(+)</text>
        <dbReference type="Rhea" id="RHEA:16437"/>
        <dbReference type="ChEBI" id="CHEBI:15378"/>
        <dbReference type="ChEBI" id="CHEBI:16042"/>
        <dbReference type="ChEBI" id="CHEBI:17792"/>
        <dbReference type="ChEBI" id="CHEBI:57925"/>
        <dbReference type="ChEBI" id="CHEBI:90779"/>
        <dbReference type="EC" id="2.5.1.18"/>
    </reaction>
</comment>
<dbReference type="PANTHER" id="PTHR42943">
    <property type="entry name" value="GLUTATHIONE S-TRANSFERASE KAPPA"/>
    <property type="match status" value="1"/>
</dbReference>
<dbReference type="InterPro" id="IPR051924">
    <property type="entry name" value="GST_Kappa/NadH"/>
</dbReference>
<feature type="active site" description="Nucleophile" evidence="5">
    <location>
        <position position="15"/>
    </location>
</feature>
<evidence type="ECO:0000256" key="1">
    <source>
        <dbReference type="ARBA" id="ARBA00006494"/>
    </source>
</evidence>